<dbReference type="KEGG" id="loi:92356920"/>
<dbReference type="GO" id="GO:0001578">
    <property type="term" value="P:microtubule bundle formation"/>
    <property type="evidence" value="ECO:0007669"/>
    <property type="project" value="TreeGrafter"/>
</dbReference>
<dbReference type="Pfam" id="PF05517">
    <property type="entry name" value="p25-alpha"/>
    <property type="match status" value="2"/>
</dbReference>
<feature type="region of interest" description="Disordered" evidence="2">
    <location>
        <begin position="159"/>
        <end position="179"/>
    </location>
</feature>
<evidence type="ECO:0000256" key="1">
    <source>
        <dbReference type="ARBA" id="ARBA00010994"/>
    </source>
</evidence>
<comment type="caution">
    <text evidence="3">The sequence shown here is derived from an EMBL/GenBank/DDBJ whole genome shotgun (WGS) entry which is preliminary data.</text>
</comment>
<organism evidence="3 4">
    <name type="scientific">Leishmania orientalis</name>
    <dbReference type="NCBI Taxonomy" id="2249476"/>
    <lineage>
        <taxon>Eukaryota</taxon>
        <taxon>Discoba</taxon>
        <taxon>Euglenozoa</taxon>
        <taxon>Kinetoplastea</taxon>
        <taxon>Metakinetoplastina</taxon>
        <taxon>Trypanosomatida</taxon>
        <taxon>Trypanosomatidae</taxon>
        <taxon>Leishmaniinae</taxon>
        <taxon>Leishmania</taxon>
    </lineage>
</organism>
<reference evidence="4" key="2">
    <citation type="journal article" date="2021" name="Sci. Data">
        <title>Chromosome-scale genome sequencing, assembly and annotation of six genomes from subfamily Leishmaniinae.</title>
        <authorList>
            <person name="Almutairi H."/>
            <person name="Urbaniak M.D."/>
            <person name="Bates M.D."/>
            <person name="Jariyapan N."/>
            <person name="Kwakye-Nuako G."/>
            <person name="Thomaz Soccol V."/>
            <person name="Al-Salem W.S."/>
            <person name="Dillon R.J."/>
            <person name="Bates P.A."/>
            <person name="Gatherer D."/>
        </authorList>
    </citation>
    <scope>NUCLEOTIDE SEQUENCE [LARGE SCALE GENOMIC DNA]</scope>
</reference>
<evidence type="ECO:0000256" key="2">
    <source>
        <dbReference type="SAM" id="MobiDB-lite"/>
    </source>
</evidence>
<dbReference type="EMBL" id="JAFHLR010000034">
    <property type="protein sequence ID" value="KAG5467834.1"/>
    <property type="molecule type" value="Genomic_DNA"/>
</dbReference>
<gene>
    <name evidence="3" type="ORF">LSCM4_00919</name>
</gene>
<dbReference type="RefSeq" id="XP_067059636.1">
    <property type="nucleotide sequence ID" value="XM_067202986.1"/>
</dbReference>
<dbReference type="PANTHER" id="PTHR12932:SF9">
    <property type="entry name" value="TUBULIN POLYMERIZATION-PROMOTING PROTEIN HOMOLOG"/>
    <property type="match status" value="1"/>
</dbReference>
<dbReference type="InterPro" id="IPR011992">
    <property type="entry name" value="EF-hand-dom_pair"/>
</dbReference>
<sequence length="200" mass="21545">MDSAHFSKMLKECKIIGKCFTSTDADLLFSKVKARDAPNISLASLQDRVLPYISVIIEDAPEYVEVVLAKAAPVSSGIQPENSRLRYGKGSCIGAVTPSVKARDARKISYLEFREKAIPEIAAKMKKSPADIEAMISNAAPMSNGTKADAVRFHDDKSTYTGAAKQGGPTNVDRNPGSLAGVVDRRQETVDNRGTTAKQL</sequence>
<dbReference type="GO" id="GO:0032273">
    <property type="term" value="P:positive regulation of protein polymerization"/>
    <property type="evidence" value="ECO:0007669"/>
    <property type="project" value="TreeGrafter"/>
</dbReference>
<dbReference type="GO" id="GO:0005874">
    <property type="term" value="C:microtubule"/>
    <property type="evidence" value="ECO:0007669"/>
    <property type="project" value="TreeGrafter"/>
</dbReference>
<reference evidence="4" key="1">
    <citation type="journal article" date="2021" name="Microbiol. Resour. Announc.">
        <title>LGAAP: Leishmaniinae Genome Assembly and Annotation Pipeline.</title>
        <authorList>
            <person name="Almutairi H."/>
            <person name="Urbaniak M.D."/>
            <person name="Bates M.D."/>
            <person name="Jariyapan N."/>
            <person name="Kwakye-Nuako G."/>
            <person name="Thomaz-Soccol V."/>
            <person name="Al-Salem W.S."/>
            <person name="Dillon R.J."/>
            <person name="Bates P.A."/>
            <person name="Gatherer D."/>
        </authorList>
    </citation>
    <scope>NUCLEOTIDE SEQUENCE [LARGE SCALE GENOMIC DNA]</scope>
</reference>
<dbReference type="Gene3D" id="1.10.238.10">
    <property type="entry name" value="EF-hand"/>
    <property type="match status" value="1"/>
</dbReference>
<dbReference type="SUPFAM" id="SSF47473">
    <property type="entry name" value="EF-hand"/>
    <property type="match status" value="2"/>
</dbReference>
<name>A0A836G7E0_9TRYP</name>
<evidence type="ECO:0000313" key="4">
    <source>
        <dbReference type="Proteomes" id="UP000674143"/>
    </source>
</evidence>
<evidence type="ECO:0000313" key="3">
    <source>
        <dbReference type="EMBL" id="KAG5467834.1"/>
    </source>
</evidence>
<dbReference type="InterPro" id="IPR008907">
    <property type="entry name" value="TPP/p25"/>
</dbReference>
<dbReference type="GO" id="GO:0015631">
    <property type="term" value="F:tubulin binding"/>
    <property type="evidence" value="ECO:0007669"/>
    <property type="project" value="InterPro"/>
</dbReference>
<protein>
    <submittedName>
        <fullName evidence="3">Uncharacterized protein</fullName>
    </submittedName>
</protein>
<dbReference type="PANTHER" id="PTHR12932">
    <property type="entry name" value="P25 ALPHA-RELATED"/>
    <property type="match status" value="1"/>
</dbReference>
<keyword evidence="4" id="KW-1185">Reference proteome</keyword>
<comment type="similarity">
    <text evidence="1">Belongs to the TPPP family.</text>
</comment>
<dbReference type="GeneID" id="92356920"/>
<dbReference type="Proteomes" id="UP000674143">
    <property type="component" value="Unassembled WGS sequence"/>
</dbReference>
<accession>A0A836G7E0</accession>
<dbReference type="AlphaFoldDB" id="A0A836G7E0"/>
<dbReference type="GO" id="GO:0046785">
    <property type="term" value="P:microtubule polymerization"/>
    <property type="evidence" value="ECO:0007669"/>
    <property type="project" value="InterPro"/>
</dbReference>
<proteinExistence type="inferred from homology"/>